<proteinExistence type="predicted"/>
<protein>
    <submittedName>
        <fullName evidence="1">Uncharacterized protein</fullName>
    </submittedName>
</protein>
<name>A0AAN8K9H5_PATCE</name>
<gene>
    <name evidence="1" type="ORF">SNE40_004189</name>
</gene>
<dbReference type="Proteomes" id="UP001347796">
    <property type="component" value="Unassembled WGS sequence"/>
</dbReference>
<sequence length="142" mass="16371">MLNVFYGRAVVTQQISIVPHLVAKSSHLLNPVVYFFMNQKYQKYVLGIFRICYNCKREVTEETRMTSAGIVSADRKTGQSISDGVQIDMEDLKGEHLGEMEHDPMICKQKDTLSEVLEDDINAEEVYEADEVEEEDDEKYRL</sequence>
<dbReference type="AlphaFoldDB" id="A0AAN8K9H5"/>
<dbReference type="Gene3D" id="1.20.1070.10">
    <property type="entry name" value="Rhodopsin 7-helix transmembrane proteins"/>
    <property type="match status" value="1"/>
</dbReference>
<evidence type="ECO:0000313" key="1">
    <source>
        <dbReference type="EMBL" id="KAK6192772.1"/>
    </source>
</evidence>
<accession>A0AAN8K9H5</accession>
<comment type="caution">
    <text evidence="1">The sequence shown here is derived from an EMBL/GenBank/DDBJ whole genome shotgun (WGS) entry which is preliminary data.</text>
</comment>
<keyword evidence="2" id="KW-1185">Reference proteome</keyword>
<evidence type="ECO:0000313" key="2">
    <source>
        <dbReference type="Proteomes" id="UP001347796"/>
    </source>
</evidence>
<dbReference type="EMBL" id="JAZGQO010000002">
    <property type="protein sequence ID" value="KAK6192772.1"/>
    <property type="molecule type" value="Genomic_DNA"/>
</dbReference>
<organism evidence="1 2">
    <name type="scientific">Patella caerulea</name>
    <name type="common">Rayed Mediterranean limpet</name>
    <dbReference type="NCBI Taxonomy" id="87958"/>
    <lineage>
        <taxon>Eukaryota</taxon>
        <taxon>Metazoa</taxon>
        <taxon>Spiralia</taxon>
        <taxon>Lophotrochozoa</taxon>
        <taxon>Mollusca</taxon>
        <taxon>Gastropoda</taxon>
        <taxon>Patellogastropoda</taxon>
        <taxon>Patelloidea</taxon>
        <taxon>Patellidae</taxon>
        <taxon>Patella</taxon>
    </lineage>
</organism>
<dbReference type="SUPFAM" id="SSF81321">
    <property type="entry name" value="Family A G protein-coupled receptor-like"/>
    <property type="match status" value="1"/>
</dbReference>
<reference evidence="1 2" key="1">
    <citation type="submission" date="2024-01" db="EMBL/GenBank/DDBJ databases">
        <title>The genome of the rayed Mediterranean limpet Patella caerulea (Linnaeus, 1758).</title>
        <authorList>
            <person name="Anh-Thu Weber A."/>
            <person name="Halstead-Nussloch G."/>
        </authorList>
    </citation>
    <scope>NUCLEOTIDE SEQUENCE [LARGE SCALE GENOMIC DNA]</scope>
    <source>
        <strain evidence="1">AATW-2023a</strain>
        <tissue evidence="1">Whole specimen</tissue>
    </source>
</reference>